<gene>
    <name evidence="1" type="ORF">Acr_29g0003810</name>
</gene>
<keyword evidence="2" id="KW-1185">Reference proteome</keyword>
<evidence type="ECO:0000313" key="1">
    <source>
        <dbReference type="EMBL" id="GFZ21219.1"/>
    </source>
</evidence>
<sequence>MKIRRQLPNLGPLPEYIWRICDPPEAYFAFQPHRVRPEKAMVLAVEVQIAPATLGRGVVKIPERLSPLSEASGKASKLMADEGMKKRKRTVVRNMKLGIFPSCLEALWSGARSQDFSPSLTCCGTATVPGGCIGGGGDSRRWFFFLPINRKSWDWSNLCCGVNGYKFEER</sequence>
<dbReference type="Proteomes" id="UP000585474">
    <property type="component" value="Unassembled WGS sequence"/>
</dbReference>
<dbReference type="AlphaFoldDB" id="A0A7J0HDR7"/>
<evidence type="ECO:0000313" key="2">
    <source>
        <dbReference type="Proteomes" id="UP000585474"/>
    </source>
</evidence>
<name>A0A7J0HDR7_9ERIC</name>
<reference evidence="1 2" key="1">
    <citation type="submission" date="2019-07" db="EMBL/GenBank/DDBJ databases">
        <title>De Novo Assembly of kiwifruit Actinidia rufa.</title>
        <authorList>
            <person name="Sugita-Konishi S."/>
            <person name="Sato K."/>
            <person name="Mori E."/>
            <person name="Abe Y."/>
            <person name="Kisaki G."/>
            <person name="Hamano K."/>
            <person name="Suezawa K."/>
            <person name="Otani M."/>
            <person name="Fukuda T."/>
            <person name="Manabe T."/>
            <person name="Gomi K."/>
            <person name="Tabuchi M."/>
            <person name="Akimitsu K."/>
            <person name="Kataoka I."/>
        </authorList>
    </citation>
    <scope>NUCLEOTIDE SEQUENCE [LARGE SCALE GENOMIC DNA]</scope>
    <source>
        <strain evidence="2">cv. Fuchu</strain>
    </source>
</reference>
<protein>
    <submittedName>
        <fullName evidence="1">Uncharacterized protein</fullName>
    </submittedName>
</protein>
<organism evidence="1 2">
    <name type="scientific">Actinidia rufa</name>
    <dbReference type="NCBI Taxonomy" id="165716"/>
    <lineage>
        <taxon>Eukaryota</taxon>
        <taxon>Viridiplantae</taxon>
        <taxon>Streptophyta</taxon>
        <taxon>Embryophyta</taxon>
        <taxon>Tracheophyta</taxon>
        <taxon>Spermatophyta</taxon>
        <taxon>Magnoliopsida</taxon>
        <taxon>eudicotyledons</taxon>
        <taxon>Gunneridae</taxon>
        <taxon>Pentapetalae</taxon>
        <taxon>asterids</taxon>
        <taxon>Ericales</taxon>
        <taxon>Actinidiaceae</taxon>
        <taxon>Actinidia</taxon>
    </lineage>
</organism>
<comment type="caution">
    <text evidence="1">The sequence shown here is derived from an EMBL/GenBank/DDBJ whole genome shotgun (WGS) entry which is preliminary data.</text>
</comment>
<dbReference type="EMBL" id="BJWL01000029">
    <property type="protein sequence ID" value="GFZ21219.1"/>
    <property type="molecule type" value="Genomic_DNA"/>
</dbReference>
<accession>A0A7J0HDR7</accession>
<proteinExistence type="predicted"/>